<proteinExistence type="predicted"/>
<dbReference type="AlphaFoldDB" id="A0AAV0B5D4"/>
<dbReference type="Gene3D" id="3.40.630.10">
    <property type="entry name" value="Zn peptidases"/>
    <property type="match status" value="1"/>
</dbReference>
<accession>A0AAV0B5D4</accession>
<evidence type="ECO:0000313" key="1">
    <source>
        <dbReference type="EMBL" id="CAH7681159.1"/>
    </source>
</evidence>
<feature type="non-terminal residue" evidence="1">
    <location>
        <position position="65"/>
    </location>
</feature>
<name>A0AAV0B5D4_PHAPC</name>
<organism evidence="1 2">
    <name type="scientific">Phakopsora pachyrhizi</name>
    <name type="common">Asian soybean rust disease fungus</name>
    <dbReference type="NCBI Taxonomy" id="170000"/>
    <lineage>
        <taxon>Eukaryota</taxon>
        <taxon>Fungi</taxon>
        <taxon>Dikarya</taxon>
        <taxon>Basidiomycota</taxon>
        <taxon>Pucciniomycotina</taxon>
        <taxon>Pucciniomycetes</taxon>
        <taxon>Pucciniales</taxon>
        <taxon>Phakopsoraceae</taxon>
        <taxon>Phakopsora</taxon>
    </lineage>
</organism>
<reference evidence="1" key="1">
    <citation type="submission" date="2022-06" db="EMBL/GenBank/DDBJ databases">
        <authorList>
            <consortium name="SYNGENTA / RWTH Aachen University"/>
        </authorList>
    </citation>
    <scope>NUCLEOTIDE SEQUENCE</scope>
</reference>
<feature type="non-terminal residue" evidence="1">
    <location>
        <position position="1"/>
    </location>
</feature>
<comment type="caution">
    <text evidence="1">The sequence shown here is derived from an EMBL/GenBank/DDBJ whole genome shotgun (WGS) entry which is preliminary data.</text>
</comment>
<evidence type="ECO:0000313" key="2">
    <source>
        <dbReference type="Proteomes" id="UP001153365"/>
    </source>
</evidence>
<protein>
    <submittedName>
        <fullName evidence="1">Uncharacterized protein</fullName>
    </submittedName>
</protein>
<sequence length="65" mass="7056">STDFGNVSYKVPSICSLFKIPCEGQGNHTKGFTRASAGLRAHQLSLESAKGILIVEFRVLKDKGF</sequence>
<gene>
    <name evidence="1" type="ORF">PPACK8108_LOCUS13728</name>
</gene>
<keyword evidence="2" id="KW-1185">Reference proteome</keyword>
<dbReference type="Proteomes" id="UP001153365">
    <property type="component" value="Unassembled WGS sequence"/>
</dbReference>
<dbReference type="EMBL" id="CALTRL010003437">
    <property type="protein sequence ID" value="CAH7681159.1"/>
    <property type="molecule type" value="Genomic_DNA"/>
</dbReference>